<evidence type="ECO:0000313" key="3">
    <source>
        <dbReference type="Proteomes" id="UP000277294"/>
    </source>
</evidence>
<evidence type="ECO:0000313" key="2">
    <source>
        <dbReference type="EMBL" id="VCU70506.1"/>
    </source>
</evidence>
<keyword evidence="2" id="KW-0560">Oxidoreductase</keyword>
<dbReference type="EMBL" id="UWPJ01000020">
    <property type="protein sequence ID" value="VCU70506.1"/>
    <property type="molecule type" value="Genomic_DNA"/>
</dbReference>
<dbReference type="InterPro" id="IPR029068">
    <property type="entry name" value="Glyas_Bleomycin-R_OHBP_Dase"/>
</dbReference>
<keyword evidence="2" id="KW-0223">Dioxygenase</keyword>
<evidence type="ECO:0000259" key="1">
    <source>
        <dbReference type="PROSITE" id="PS51819"/>
    </source>
</evidence>
<proteinExistence type="predicted"/>
<dbReference type="PROSITE" id="PS51819">
    <property type="entry name" value="VOC"/>
    <property type="match status" value="1"/>
</dbReference>
<sequence>MHLRSVELHMPDRAGAVAFLASPWGLAEVASRGDTTYLRGTGAQHYLVSVKEAPERRFASATLAGSREEVEALWLRVQQAGAAHGPWVDEYDEPGRGAGFEVRGAGGEPYRFVAERDPAPAALPVDSHRPIRLAHVVFNTSDVEAASQFLVDTFGFRISDRTRRMNFIRCDDLHHVIALAASASKRTLNHVAFEMRDTDAVMRGMGRLRDAGLATAWGPGRHGPGNNVFAYFVSPFGACIEYTAEIDRVDDSYPTGTPESWKWPQGRIDQWGIFTRDDERLAASGEAFPY</sequence>
<accession>A0A3P4B4Q1</accession>
<name>A0A3P4B4Q1_9BURK</name>
<reference evidence="2 3" key="1">
    <citation type="submission" date="2018-10" db="EMBL/GenBank/DDBJ databases">
        <authorList>
            <person name="Criscuolo A."/>
        </authorList>
    </citation>
    <scope>NUCLEOTIDE SEQUENCE [LARGE SCALE GENOMIC DNA]</scope>
    <source>
        <strain evidence="2">DnA1</strain>
    </source>
</reference>
<dbReference type="EC" id="1.13.11.39" evidence="2"/>
<dbReference type="RefSeq" id="WP_124080023.1">
    <property type="nucleotide sequence ID" value="NZ_UWPJ01000020.1"/>
</dbReference>
<keyword evidence="3" id="KW-1185">Reference proteome</keyword>
<dbReference type="AlphaFoldDB" id="A0A3P4B4Q1"/>
<feature type="domain" description="VOC" evidence="1">
    <location>
        <begin position="132"/>
        <end position="245"/>
    </location>
</feature>
<dbReference type="Pfam" id="PF00903">
    <property type="entry name" value="Glyoxalase"/>
    <property type="match status" value="1"/>
</dbReference>
<dbReference type="InterPro" id="IPR037523">
    <property type="entry name" value="VOC_core"/>
</dbReference>
<organism evidence="2 3">
    <name type="scientific">Pigmentiphaga humi</name>
    <dbReference type="NCBI Taxonomy" id="2478468"/>
    <lineage>
        <taxon>Bacteria</taxon>
        <taxon>Pseudomonadati</taxon>
        <taxon>Pseudomonadota</taxon>
        <taxon>Betaproteobacteria</taxon>
        <taxon>Burkholderiales</taxon>
        <taxon>Alcaligenaceae</taxon>
        <taxon>Pigmentiphaga</taxon>
    </lineage>
</organism>
<protein>
    <submittedName>
        <fullName evidence="2">Manganese-dependent 2,3-dihydroxybiphenyl 1,2-dioxygenase</fullName>
        <ecNumber evidence="2">1.13.11.39</ecNumber>
    </submittedName>
</protein>
<dbReference type="GO" id="GO:0018583">
    <property type="term" value="F:biphenyl-2,3-diol 1,2-dioxygenase activity"/>
    <property type="evidence" value="ECO:0007669"/>
    <property type="project" value="UniProtKB-EC"/>
</dbReference>
<dbReference type="OrthoDB" id="5430221at2"/>
<gene>
    <name evidence="2" type="primary">bphC_3</name>
    <name evidence="2" type="ORF">PIGHUM_02578</name>
</gene>
<dbReference type="SUPFAM" id="SSF54593">
    <property type="entry name" value="Glyoxalase/Bleomycin resistance protein/Dihydroxybiphenyl dioxygenase"/>
    <property type="match status" value="2"/>
</dbReference>
<dbReference type="Gene3D" id="3.10.180.10">
    <property type="entry name" value="2,3-Dihydroxybiphenyl 1,2-Dioxygenase, domain 1"/>
    <property type="match status" value="2"/>
</dbReference>
<dbReference type="InterPro" id="IPR004360">
    <property type="entry name" value="Glyas_Fos-R_dOase_dom"/>
</dbReference>
<dbReference type="Proteomes" id="UP000277294">
    <property type="component" value="Unassembled WGS sequence"/>
</dbReference>